<evidence type="ECO:0000313" key="5">
    <source>
        <dbReference type="Proteomes" id="UP000198558"/>
    </source>
</evidence>
<dbReference type="AlphaFoldDB" id="A0A1I0FCC3"/>
<protein>
    <recommendedName>
        <fullName evidence="2">DNA mimic protein DMP19 C-terminal domain-containing protein</fullName>
    </recommendedName>
</protein>
<keyword evidence="1" id="KW-0472">Membrane</keyword>
<reference evidence="3 6" key="3">
    <citation type="journal article" date="2020" name="Microbiome">
        <title>Single-cell genomics of uncultured bacteria reveals dietary fiber responders in the mouse gut microbiota.</title>
        <authorList>
            <person name="Chijiiwa R."/>
            <person name="Hosokawa M."/>
            <person name="Kogawa M."/>
            <person name="Nishikawa Y."/>
            <person name="Ide K."/>
            <person name="Sakanashi C."/>
            <person name="Takahashi K."/>
            <person name="Takeyama H."/>
        </authorList>
    </citation>
    <scope>NUCLEOTIDE SEQUENCE [LARGE SCALE GENOMIC DNA]</scope>
    <source>
        <strain evidence="3">IMSAGC_017</strain>
    </source>
</reference>
<feature type="domain" description="DNA mimic protein DMP19 C-terminal" evidence="2">
    <location>
        <begin position="87"/>
        <end position="199"/>
    </location>
</feature>
<dbReference type="Gene3D" id="1.20.1420.60">
    <property type="match status" value="1"/>
</dbReference>
<evidence type="ECO:0000313" key="6">
    <source>
        <dbReference type="Proteomes" id="UP000490821"/>
    </source>
</evidence>
<dbReference type="Proteomes" id="UP000490821">
    <property type="component" value="Unassembled WGS sequence"/>
</dbReference>
<evidence type="ECO:0000313" key="4">
    <source>
        <dbReference type="EMBL" id="SET55903.1"/>
    </source>
</evidence>
<dbReference type="RefSeq" id="WP_092354210.1">
    <property type="nucleotide sequence ID" value="NZ_BLMI01000105.1"/>
</dbReference>
<evidence type="ECO:0000259" key="2">
    <source>
        <dbReference type="Pfam" id="PF14300"/>
    </source>
</evidence>
<dbReference type="InterPro" id="IPR025402">
    <property type="entry name" value="DMP19_C"/>
</dbReference>
<proteinExistence type="predicted"/>
<feature type="transmembrane region" description="Helical" evidence="1">
    <location>
        <begin position="6"/>
        <end position="22"/>
    </location>
</feature>
<reference evidence="5" key="2">
    <citation type="submission" date="2016-10" db="EMBL/GenBank/DDBJ databases">
        <authorList>
            <person name="Varghese N."/>
            <person name="Submissions S."/>
        </authorList>
    </citation>
    <scope>NUCLEOTIDE SEQUENCE [LARGE SCALE GENOMIC DNA]</scope>
    <source>
        <strain evidence="5">DSM 1551</strain>
    </source>
</reference>
<evidence type="ECO:0000256" key="1">
    <source>
        <dbReference type="SAM" id="Phobius"/>
    </source>
</evidence>
<organism evidence="4 5">
    <name type="scientific">Thomasclavelia cocleata</name>
    <dbReference type="NCBI Taxonomy" id="69824"/>
    <lineage>
        <taxon>Bacteria</taxon>
        <taxon>Bacillati</taxon>
        <taxon>Bacillota</taxon>
        <taxon>Erysipelotrichia</taxon>
        <taxon>Erysipelotrichales</taxon>
        <taxon>Coprobacillaceae</taxon>
        <taxon>Thomasclavelia</taxon>
    </lineage>
</organism>
<reference evidence="4" key="1">
    <citation type="submission" date="2016-10" db="EMBL/GenBank/DDBJ databases">
        <authorList>
            <person name="de Groot N.N."/>
        </authorList>
    </citation>
    <scope>NUCLEOTIDE SEQUENCE [LARGE SCALE GENOMIC DNA]</scope>
    <source>
        <strain evidence="4">DSM 1551</strain>
    </source>
</reference>
<dbReference type="EMBL" id="BLMI01000105">
    <property type="protein sequence ID" value="GFI40891.1"/>
    <property type="molecule type" value="Genomic_DNA"/>
</dbReference>
<dbReference type="Proteomes" id="UP000198558">
    <property type="component" value="Unassembled WGS sequence"/>
</dbReference>
<dbReference type="GeneID" id="78288578"/>
<evidence type="ECO:0000313" key="3">
    <source>
        <dbReference type="EMBL" id="GFI40891.1"/>
    </source>
</evidence>
<keyword evidence="1" id="KW-1133">Transmembrane helix</keyword>
<dbReference type="OrthoDB" id="1642637at2"/>
<sequence length="212" mass="24538">MDNSIIWIFFAGACIFWLYSASGKMKAQQKQQIEYEENRVKYRNFTSEIFDGTPDDELTQAVMFHIMTKEDKLYEGEEIKGSLKDILTHGELLVYTICQVEASMKGNQGSIHTFFIQEPYCIYRSYAKEAFEAVGCHDVVELMEAAEKLAVMIENDEDTEIDDDSDYGKYNFADFTDELKSMLKSSDIVLKTGKYIRENKNDFIDMEVKTDE</sequence>
<dbReference type="Pfam" id="PF14300">
    <property type="entry name" value="DMP19"/>
    <property type="match status" value="1"/>
</dbReference>
<gene>
    <name evidence="3" type="ORF">IMSAGC017_00930</name>
    <name evidence="4" type="ORF">SAMN04489758_11833</name>
</gene>
<dbReference type="EMBL" id="FOIN01000018">
    <property type="protein sequence ID" value="SET55903.1"/>
    <property type="molecule type" value="Genomic_DNA"/>
</dbReference>
<keyword evidence="1" id="KW-0812">Transmembrane</keyword>
<accession>A0A1I0FCC3</accession>
<keyword evidence="5" id="KW-1185">Reference proteome</keyword>
<name>A0A1I0FCC3_9FIRM</name>